<keyword evidence="3" id="KW-1185">Reference proteome</keyword>
<dbReference type="OrthoDB" id="3632757at2759"/>
<gene>
    <name evidence="2" type="ORF">SEPMUDRAFT_61157</name>
</gene>
<dbReference type="InterPro" id="IPR036005">
    <property type="entry name" value="Creatinase/aminopeptidase-like"/>
</dbReference>
<reference evidence="2 3" key="1">
    <citation type="journal article" date="2012" name="PLoS Pathog.">
        <title>Diverse lifestyles and strategies of plant pathogenesis encoded in the genomes of eighteen Dothideomycetes fungi.</title>
        <authorList>
            <person name="Ohm R.A."/>
            <person name="Feau N."/>
            <person name="Henrissat B."/>
            <person name="Schoch C.L."/>
            <person name="Horwitz B.A."/>
            <person name="Barry K.W."/>
            <person name="Condon B.J."/>
            <person name="Copeland A.C."/>
            <person name="Dhillon B."/>
            <person name="Glaser F."/>
            <person name="Hesse C.N."/>
            <person name="Kosti I."/>
            <person name="LaButti K."/>
            <person name="Lindquist E.A."/>
            <person name="Lucas S."/>
            <person name="Salamov A.A."/>
            <person name="Bradshaw R.E."/>
            <person name="Ciuffetti L."/>
            <person name="Hamelin R.C."/>
            <person name="Kema G.H.J."/>
            <person name="Lawrence C."/>
            <person name="Scott J.A."/>
            <person name="Spatafora J.W."/>
            <person name="Turgeon B.G."/>
            <person name="de Wit P.J.G.M."/>
            <person name="Zhong S."/>
            <person name="Goodwin S.B."/>
            <person name="Grigoriev I.V."/>
        </authorList>
    </citation>
    <scope>NUCLEOTIDE SEQUENCE [LARGE SCALE GENOMIC DNA]</scope>
    <source>
        <strain evidence="2 3">SO2202</strain>
    </source>
</reference>
<proteinExistence type="predicted"/>
<name>M3DDF8_SPHMS</name>
<accession>M3DDF8</accession>
<dbReference type="GeneID" id="27906688"/>
<dbReference type="eggNOG" id="ENOG502SI2E">
    <property type="taxonomic scope" value="Eukaryota"/>
</dbReference>
<organism evidence="2 3">
    <name type="scientific">Sphaerulina musiva (strain SO2202)</name>
    <name type="common">Poplar stem canker fungus</name>
    <name type="synonym">Septoria musiva</name>
    <dbReference type="NCBI Taxonomy" id="692275"/>
    <lineage>
        <taxon>Eukaryota</taxon>
        <taxon>Fungi</taxon>
        <taxon>Dikarya</taxon>
        <taxon>Ascomycota</taxon>
        <taxon>Pezizomycotina</taxon>
        <taxon>Dothideomycetes</taxon>
        <taxon>Dothideomycetidae</taxon>
        <taxon>Mycosphaerellales</taxon>
        <taxon>Mycosphaerellaceae</taxon>
        <taxon>Sphaerulina</taxon>
    </lineage>
</organism>
<evidence type="ECO:0000256" key="1">
    <source>
        <dbReference type="SAM" id="SignalP"/>
    </source>
</evidence>
<dbReference type="HOGENOM" id="CLU_017266_9_0_1"/>
<sequence>MLYQFKWLVSAALLLQSLAIATDVSTPRIHHLPSLREQAQIQDGWREERMANIPAILRKHNVDAWIISQREYGEETVFWSMKHAEQFSARRRTLSIFFADDSFEGCESHTWIDNTPQVWSNLHNVLRFCDPRSIAINVDSDIAFSGGLHAGEYEKLLAQVPLPWKTRFVSTPLVAVEYIATMPASRLSWYHKLMETAWAIIDEGFSERVITPGKTSTEDVEWWFREKLQSLNYTTWFHPDVTILPGWMTTSSQPPSSPPKKTPSIIIHHGDLLHVDFGLTALGLNTDTQHLAYVLPPHSHGKIPQSFLQGLQQGNRLQDILVSHMKPGLTGNTILSHALAEMQAQNISGGKIYSHPIGDWGHSAGTLIGMTNLQEGVPVLGDLPLLRNMYYSVELSVEYFVEERNLTMVFPLEEDIYWNEEKEDWEWVVGRQETFHLIRSEEEEKEKKEISDGRFVVQQV</sequence>
<dbReference type="STRING" id="692275.M3DDF8"/>
<keyword evidence="1" id="KW-0732">Signal</keyword>
<dbReference type="SUPFAM" id="SSF55920">
    <property type="entry name" value="Creatinase/aminopeptidase"/>
    <property type="match status" value="1"/>
</dbReference>
<feature type="signal peptide" evidence="1">
    <location>
        <begin position="1"/>
        <end position="21"/>
    </location>
</feature>
<dbReference type="RefSeq" id="XP_016763975.1">
    <property type="nucleotide sequence ID" value="XM_016909551.1"/>
</dbReference>
<dbReference type="OMA" id="GPTIGMW"/>
<dbReference type="Gene3D" id="3.90.230.10">
    <property type="entry name" value="Creatinase/methionine aminopeptidase superfamily"/>
    <property type="match status" value="1"/>
</dbReference>
<protein>
    <submittedName>
        <fullName evidence="2">Uncharacterized protein</fullName>
    </submittedName>
</protein>
<evidence type="ECO:0000313" key="3">
    <source>
        <dbReference type="Proteomes" id="UP000016931"/>
    </source>
</evidence>
<evidence type="ECO:0000313" key="2">
    <source>
        <dbReference type="EMBL" id="EMF15854.1"/>
    </source>
</evidence>
<feature type="chain" id="PRO_5004032937" evidence="1">
    <location>
        <begin position="22"/>
        <end position="460"/>
    </location>
</feature>
<dbReference type="AlphaFoldDB" id="M3DDF8"/>
<dbReference type="Proteomes" id="UP000016931">
    <property type="component" value="Unassembled WGS sequence"/>
</dbReference>
<dbReference type="EMBL" id="KB456261">
    <property type="protein sequence ID" value="EMF15854.1"/>
    <property type="molecule type" value="Genomic_DNA"/>
</dbReference>